<dbReference type="EMBL" id="JAZHGC010000007">
    <property type="protein sequence ID" value="MEM5286065.1"/>
    <property type="molecule type" value="Genomic_DNA"/>
</dbReference>
<evidence type="ECO:0000313" key="2">
    <source>
        <dbReference type="EMBL" id="MEM5286065.1"/>
    </source>
</evidence>
<keyword evidence="3" id="KW-1185">Reference proteome</keyword>
<reference evidence="2 3" key="1">
    <citation type="submission" date="2024-01" db="EMBL/GenBank/DDBJ databases">
        <title>The diversity of rhizobia nodulating Mimosa spp. in eleven states of Brazil covering several biomes is determined by host plant, location, and edaphic factors.</title>
        <authorList>
            <person name="Rouws L."/>
            <person name="Barauna A."/>
            <person name="Beukes C."/>
            <person name="De Faria S.M."/>
            <person name="Gross E."/>
            <person name="Dos Reis Junior F.B."/>
            <person name="Simon M."/>
            <person name="Maluk M."/>
            <person name="Odee D.W."/>
            <person name="Kenicer G."/>
            <person name="Young J.P.W."/>
            <person name="Reis V.M."/>
            <person name="Zilli J."/>
            <person name="James E.K."/>
        </authorList>
    </citation>
    <scope>NUCLEOTIDE SEQUENCE [LARGE SCALE GENOMIC DNA]</scope>
    <source>
        <strain evidence="2 3">JPY77</strain>
    </source>
</reference>
<organism evidence="2 3">
    <name type="scientific">Paraburkholderia sabiae</name>
    <dbReference type="NCBI Taxonomy" id="273251"/>
    <lineage>
        <taxon>Bacteria</taxon>
        <taxon>Pseudomonadati</taxon>
        <taxon>Pseudomonadota</taxon>
        <taxon>Betaproteobacteria</taxon>
        <taxon>Burkholderiales</taxon>
        <taxon>Burkholderiaceae</taxon>
        <taxon>Paraburkholderia</taxon>
    </lineage>
</organism>
<evidence type="ECO:0000256" key="1">
    <source>
        <dbReference type="SAM" id="Phobius"/>
    </source>
</evidence>
<accession>A0ABU9Q9E0</accession>
<keyword evidence="1" id="KW-0812">Transmembrane</keyword>
<dbReference type="InterPro" id="IPR021741">
    <property type="entry name" value="DUF3311"/>
</dbReference>
<feature type="transmembrane region" description="Helical" evidence="1">
    <location>
        <begin position="46"/>
        <end position="65"/>
    </location>
</feature>
<name>A0ABU9Q9E0_9BURK</name>
<proteinExistence type="predicted"/>
<dbReference type="Pfam" id="PF11755">
    <property type="entry name" value="DUF3311"/>
    <property type="match status" value="1"/>
</dbReference>
<keyword evidence="1" id="KW-0472">Membrane</keyword>
<comment type="caution">
    <text evidence="2">The sequence shown here is derived from an EMBL/GenBank/DDBJ whole genome shotgun (WGS) entry which is preliminary data.</text>
</comment>
<keyword evidence="1" id="KW-1133">Transmembrane helix</keyword>
<gene>
    <name evidence="2" type="ORF">V4C55_10100</name>
</gene>
<dbReference type="RefSeq" id="WP_201647195.1">
    <property type="nucleotide sequence ID" value="NZ_CAJHCS010000001.1"/>
</dbReference>
<sequence length="117" mass="13164">MYRASYSATDNNQAVRQFFSCTFWNGILECVRLFDDIDIVDGMKKIYLLGIVPPAFNVAGALFSRDAEPYILGMPPMLAWVVAGVVVTSVVMQVIYHVDKRSSLQARTEESRRKEAP</sequence>
<evidence type="ECO:0000313" key="3">
    <source>
        <dbReference type="Proteomes" id="UP001494588"/>
    </source>
</evidence>
<feature type="transmembrane region" description="Helical" evidence="1">
    <location>
        <begin position="77"/>
        <end position="98"/>
    </location>
</feature>
<protein>
    <submittedName>
        <fullName evidence="2">DUF3311 domain-containing protein</fullName>
    </submittedName>
</protein>
<dbReference type="Proteomes" id="UP001494588">
    <property type="component" value="Unassembled WGS sequence"/>
</dbReference>